<proteinExistence type="predicted"/>
<dbReference type="PATRIC" id="fig|1341157.4.peg.601"/>
<accession>W7V1S7</accession>
<name>W7V1S7_RUMFL</name>
<feature type="signal peptide" evidence="1">
    <location>
        <begin position="1"/>
        <end position="30"/>
    </location>
</feature>
<dbReference type="GO" id="GO:0000272">
    <property type="term" value="P:polysaccharide catabolic process"/>
    <property type="evidence" value="ECO:0007669"/>
    <property type="project" value="InterPro"/>
</dbReference>
<dbReference type="Proteomes" id="UP000019365">
    <property type="component" value="Unassembled WGS sequence"/>
</dbReference>
<dbReference type="Gene3D" id="1.10.1330.10">
    <property type="entry name" value="Dockerin domain"/>
    <property type="match status" value="1"/>
</dbReference>
<evidence type="ECO:0000313" key="2">
    <source>
        <dbReference type="EMBL" id="EWM54722.1"/>
    </source>
</evidence>
<dbReference type="EMBL" id="ATAX01000009">
    <property type="protein sequence ID" value="EWM54722.1"/>
    <property type="molecule type" value="Genomic_DNA"/>
</dbReference>
<reference evidence="2 3" key="1">
    <citation type="journal article" date="2014" name="PLoS ONE">
        <title>Rumen cellulosomics: divergent fiber-degrading strategies revealed by comparative genome-wide analysis of six ruminococcal strains.</title>
        <authorList>
            <person name="Dassa B."/>
            <person name="Borovok I."/>
            <person name="Ruimy-Israeli V."/>
            <person name="Lamed R."/>
            <person name="Flint H.J."/>
            <person name="Duncan S.H."/>
            <person name="Henrissat B."/>
            <person name="Coutinho P."/>
            <person name="Morrison M."/>
            <person name="Mosoni P."/>
            <person name="Yeoman C.J."/>
            <person name="White B.A."/>
            <person name="Bayer E.A."/>
        </authorList>
    </citation>
    <scope>NUCLEOTIDE SEQUENCE [LARGE SCALE GENOMIC DNA]</scope>
    <source>
        <strain evidence="2 3">007c</strain>
    </source>
</reference>
<gene>
    <name evidence="2" type="ORF">RF007C_02265</name>
</gene>
<keyword evidence="3" id="KW-1185">Reference proteome</keyword>
<dbReference type="AlphaFoldDB" id="W7V1S7"/>
<comment type="caution">
    <text evidence="2">The sequence shown here is derived from an EMBL/GenBank/DDBJ whole genome shotgun (WGS) entry which is preliminary data.</text>
</comment>
<organism evidence="2 3">
    <name type="scientific">Ruminococcus flavefaciens 007c</name>
    <dbReference type="NCBI Taxonomy" id="1341157"/>
    <lineage>
        <taxon>Bacteria</taxon>
        <taxon>Bacillati</taxon>
        <taxon>Bacillota</taxon>
        <taxon>Clostridia</taxon>
        <taxon>Eubacteriales</taxon>
        <taxon>Oscillospiraceae</taxon>
        <taxon>Ruminococcus</taxon>
    </lineage>
</organism>
<feature type="chain" id="PRO_5004902052" description="Dockerin domain-containing protein" evidence="1">
    <location>
        <begin position="31"/>
        <end position="234"/>
    </location>
</feature>
<evidence type="ECO:0000256" key="1">
    <source>
        <dbReference type="SAM" id="SignalP"/>
    </source>
</evidence>
<dbReference type="InterPro" id="IPR036439">
    <property type="entry name" value="Dockerin_dom_sf"/>
</dbReference>
<keyword evidence="1" id="KW-0732">Signal</keyword>
<evidence type="ECO:0008006" key="4">
    <source>
        <dbReference type="Google" id="ProtNLM"/>
    </source>
</evidence>
<dbReference type="RefSeq" id="WP_037297094.1">
    <property type="nucleotide sequence ID" value="NZ_ATAX01000009.1"/>
</dbReference>
<protein>
    <recommendedName>
        <fullName evidence="4">Dockerin domain-containing protein</fullName>
    </recommendedName>
</protein>
<evidence type="ECO:0000313" key="3">
    <source>
        <dbReference type="Proteomes" id="UP000019365"/>
    </source>
</evidence>
<sequence>MKNTLKKVTASIAAAVLCAVPMASSFSANAAANANARFTYRKVFAVSESKNIDLLVFGVSCRTANTSAPSADKIASGSLTPGGGGNPGVYNGGGNFRPSNRNMVGGMVSVHMYCNSPSDYKELSTTNYAYDANGNLIADAVSAGPTFLVGDLNLDKKINSDDYQILYSGIRSVTNNFTKSYKFSYFGIMNVVVGNVGRNYSPYSFDINNDGYLSKADTDMFMKYLSNSNYRFAK</sequence>
<dbReference type="SUPFAM" id="SSF63446">
    <property type="entry name" value="Type I dockerin domain"/>
    <property type="match status" value="1"/>
</dbReference>